<keyword evidence="13" id="KW-1185">Reference proteome</keyword>
<dbReference type="Proteomes" id="UP000539111">
    <property type="component" value="Unassembled WGS sequence"/>
</dbReference>
<gene>
    <name evidence="9" type="primary">pdxT</name>
    <name evidence="12" type="ORF">BJY26_000789</name>
</gene>
<evidence type="ECO:0000256" key="10">
    <source>
        <dbReference type="PIRSR" id="PIRSR005639-1"/>
    </source>
</evidence>
<keyword evidence="1 9" id="KW-0378">Hydrolase</keyword>
<evidence type="ECO:0000313" key="12">
    <source>
        <dbReference type="EMBL" id="NYI66483.1"/>
    </source>
</evidence>
<dbReference type="Gene3D" id="3.40.50.880">
    <property type="match status" value="1"/>
</dbReference>
<dbReference type="GO" id="GO:0042823">
    <property type="term" value="P:pyridoxal phosphate biosynthetic process"/>
    <property type="evidence" value="ECO:0007669"/>
    <property type="project" value="UniProtKB-UniRule"/>
</dbReference>
<comment type="similarity">
    <text evidence="9">Belongs to the glutaminase PdxT/SNO family.</text>
</comment>
<evidence type="ECO:0000256" key="4">
    <source>
        <dbReference type="ARBA" id="ARBA00023239"/>
    </source>
</evidence>
<evidence type="ECO:0000256" key="5">
    <source>
        <dbReference type="ARBA" id="ARBA00047992"/>
    </source>
</evidence>
<reference evidence="12 13" key="1">
    <citation type="submission" date="2020-07" db="EMBL/GenBank/DDBJ databases">
        <title>Sequencing the genomes of 1000 actinobacteria strains.</title>
        <authorList>
            <person name="Klenk H.-P."/>
        </authorList>
    </citation>
    <scope>NUCLEOTIDE SEQUENCE [LARGE SCALE GENOMIC DNA]</scope>
    <source>
        <strain evidence="12 13">DSM 26341</strain>
    </source>
</reference>
<dbReference type="EC" id="4.3.3.6" evidence="9"/>
<keyword evidence="2 9" id="KW-0663">Pyridoxal phosphate</keyword>
<dbReference type="GO" id="GO:1903600">
    <property type="term" value="C:glutaminase complex"/>
    <property type="evidence" value="ECO:0007669"/>
    <property type="project" value="TreeGrafter"/>
</dbReference>
<dbReference type="GO" id="GO:0036381">
    <property type="term" value="F:pyridoxal 5'-phosphate synthase (glutamine hydrolysing) activity"/>
    <property type="evidence" value="ECO:0007669"/>
    <property type="project" value="UniProtKB-UniRule"/>
</dbReference>
<evidence type="ECO:0000313" key="13">
    <source>
        <dbReference type="Proteomes" id="UP000539111"/>
    </source>
</evidence>
<evidence type="ECO:0000256" key="8">
    <source>
        <dbReference type="ARBA" id="ARBA00064749"/>
    </source>
</evidence>
<dbReference type="UniPathway" id="UPA00245"/>
<evidence type="ECO:0000256" key="9">
    <source>
        <dbReference type="HAMAP-Rule" id="MF_01615"/>
    </source>
</evidence>
<dbReference type="PANTHER" id="PTHR31559">
    <property type="entry name" value="PYRIDOXAL 5'-PHOSPHATE SYNTHASE SUBUNIT SNO"/>
    <property type="match status" value="1"/>
</dbReference>
<dbReference type="GO" id="GO:0008614">
    <property type="term" value="P:pyridoxine metabolic process"/>
    <property type="evidence" value="ECO:0007669"/>
    <property type="project" value="TreeGrafter"/>
</dbReference>
<dbReference type="EMBL" id="JACBZP010000001">
    <property type="protein sequence ID" value="NYI66483.1"/>
    <property type="molecule type" value="Genomic_DNA"/>
</dbReference>
<protein>
    <recommendedName>
        <fullName evidence="9">Pyridoxal 5'-phosphate synthase subunit PdxT</fullName>
        <ecNumber evidence="9">4.3.3.6</ecNumber>
    </recommendedName>
    <alternativeName>
        <fullName evidence="9">Pdx2</fullName>
    </alternativeName>
    <alternativeName>
        <fullName evidence="9">Pyridoxal 5'-phosphate synthase glutaminase subunit</fullName>
        <ecNumber evidence="9">3.5.1.2</ecNumber>
    </alternativeName>
</protein>
<evidence type="ECO:0000256" key="6">
    <source>
        <dbReference type="ARBA" id="ARBA00049534"/>
    </source>
</evidence>
<evidence type="ECO:0000256" key="1">
    <source>
        <dbReference type="ARBA" id="ARBA00022801"/>
    </source>
</evidence>
<proteinExistence type="inferred from homology"/>
<comment type="subunit">
    <text evidence="8 9">In the presence of PdxS, forms a dodecamer of heterodimers. Only shows activity in the heterodimer.</text>
</comment>
<accession>A0A7Z0AAB3</accession>
<dbReference type="PANTHER" id="PTHR31559:SF0">
    <property type="entry name" value="PYRIDOXAL 5'-PHOSPHATE SYNTHASE SUBUNIT SNO1-RELATED"/>
    <property type="match status" value="1"/>
</dbReference>
<dbReference type="SUPFAM" id="SSF52317">
    <property type="entry name" value="Class I glutamine amidotransferase-like"/>
    <property type="match status" value="1"/>
</dbReference>
<dbReference type="HAMAP" id="MF_01615">
    <property type="entry name" value="PdxT"/>
    <property type="match status" value="1"/>
</dbReference>
<name>A0A7Z0AAB3_9MICO</name>
<feature type="binding site" evidence="9 11">
    <location>
        <begin position="69"/>
        <end position="71"/>
    </location>
    <ligand>
        <name>L-glutamine</name>
        <dbReference type="ChEBI" id="CHEBI:58359"/>
    </ligand>
</feature>
<feature type="active site" description="Nucleophile" evidence="9 10">
    <location>
        <position position="114"/>
    </location>
</feature>
<evidence type="ECO:0000256" key="11">
    <source>
        <dbReference type="PIRSR" id="PIRSR005639-2"/>
    </source>
</evidence>
<feature type="active site" description="Charge relay system" evidence="9 10">
    <location>
        <position position="211"/>
    </location>
</feature>
<comment type="catalytic activity">
    <reaction evidence="5 9">
        <text>aldehydo-D-ribose 5-phosphate + D-glyceraldehyde 3-phosphate + L-glutamine = pyridoxal 5'-phosphate + L-glutamate + phosphate + 3 H2O + H(+)</text>
        <dbReference type="Rhea" id="RHEA:31507"/>
        <dbReference type="ChEBI" id="CHEBI:15377"/>
        <dbReference type="ChEBI" id="CHEBI:15378"/>
        <dbReference type="ChEBI" id="CHEBI:29985"/>
        <dbReference type="ChEBI" id="CHEBI:43474"/>
        <dbReference type="ChEBI" id="CHEBI:58273"/>
        <dbReference type="ChEBI" id="CHEBI:58359"/>
        <dbReference type="ChEBI" id="CHEBI:59776"/>
        <dbReference type="ChEBI" id="CHEBI:597326"/>
        <dbReference type="EC" id="4.3.3.6"/>
    </reaction>
</comment>
<dbReference type="FunFam" id="3.40.50.880:FF:000010">
    <property type="entry name" value="uncharacterized protein LOC100176842 isoform X2"/>
    <property type="match status" value="1"/>
</dbReference>
<feature type="active site" description="Charge relay system" evidence="9 10">
    <location>
        <position position="209"/>
    </location>
</feature>
<feature type="binding site" evidence="9 11">
    <location>
        <position position="143"/>
    </location>
    <ligand>
        <name>L-glutamine</name>
        <dbReference type="ChEBI" id="CHEBI:58359"/>
    </ligand>
</feature>
<dbReference type="CDD" id="cd01749">
    <property type="entry name" value="GATase1_PB"/>
    <property type="match status" value="1"/>
</dbReference>
<dbReference type="AlphaFoldDB" id="A0A7Z0AAB3"/>
<sequence>MKGGPAVAAGSGADGRDAAGSGGVRIGVLALQGDVREHRAVLERLGADVTLVRSPAELAAVDGLVMPGGESSTMWRLAKLTGLVTDEPAAVGASSPHGPLPDAVRNGMPVLGTCAGLIMLAATITDAAPGQRGLGLLDVTVHRNAFGSQLDSFETDLLMPAVDDEPVRVAFIRAPIVEAAGEDVEVLGKLPDGRIVAVQQGHVIGCSFHPELTGNDGLHRYFLDAVRGTAGAARVA</sequence>
<dbReference type="GO" id="GO:0004359">
    <property type="term" value="F:glutaminase activity"/>
    <property type="evidence" value="ECO:0007669"/>
    <property type="project" value="UniProtKB-UniRule"/>
</dbReference>
<dbReference type="GO" id="GO:0006543">
    <property type="term" value="P:L-glutamine catabolic process"/>
    <property type="evidence" value="ECO:0007669"/>
    <property type="project" value="UniProtKB-UniRule"/>
</dbReference>
<dbReference type="GO" id="GO:0005829">
    <property type="term" value="C:cytosol"/>
    <property type="evidence" value="ECO:0007669"/>
    <property type="project" value="TreeGrafter"/>
</dbReference>
<comment type="caution">
    <text evidence="12">The sequence shown here is derived from an EMBL/GenBank/DDBJ whole genome shotgun (WGS) entry which is preliminary data.</text>
</comment>
<organism evidence="12 13">
    <name type="scientific">Spelaeicoccus albus</name>
    <dbReference type="NCBI Taxonomy" id="1280376"/>
    <lineage>
        <taxon>Bacteria</taxon>
        <taxon>Bacillati</taxon>
        <taxon>Actinomycetota</taxon>
        <taxon>Actinomycetes</taxon>
        <taxon>Micrococcales</taxon>
        <taxon>Brevibacteriaceae</taxon>
        <taxon>Spelaeicoccus</taxon>
    </lineage>
</organism>
<comment type="catalytic activity">
    <reaction evidence="6 9">
        <text>L-glutamine + H2O = L-glutamate + NH4(+)</text>
        <dbReference type="Rhea" id="RHEA:15889"/>
        <dbReference type="ChEBI" id="CHEBI:15377"/>
        <dbReference type="ChEBI" id="CHEBI:28938"/>
        <dbReference type="ChEBI" id="CHEBI:29985"/>
        <dbReference type="ChEBI" id="CHEBI:58359"/>
        <dbReference type="EC" id="3.5.1.2"/>
    </reaction>
</comment>
<evidence type="ECO:0000256" key="2">
    <source>
        <dbReference type="ARBA" id="ARBA00022898"/>
    </source>
</evidence>
<dbReference type="Pfam" id="PF01174">
    <property type="entry name" value="SNO"/>
    <property type="match status" value="1"/>
</dbReference>
<keyword evidence="3 9" id="KW-0315">Glutamine amidotransferase</keyword>
<comment type="function">
    <text evidence="7 9">Catalyzes the hydrolysis of glutamine to glutamate and ammonia as part of the biosynthesis of pyridoxal 5'-phosphate. The resulting ammonia molecule is channeled to the active site of PdxS.</text>
</comment>
<dbReference type="InterPro" id="IPR029062">
    <property type="entry name" value="Class_I_gatase-like"/>
</dbReference>
<dbReference type="PROSITE" id="PS51273">
    <property type="entry name" value="GATASE_TYPE_1"/>
    <property type="match status" value="1"/>
</dbReference>
<dbReference type="PROSITE" id="PS51130">
    <property type="entry name" value="PDXT_SNO_2"/>
    <property type="match status" value="1"/>
</dbReference>
<dbReference type="EC" id="3.5.1.2" evidence="9"/>
<evidence type="ECO:0000256" key="7">
    <source>
        <dbReference type="ARBA" id="ARBA00054599"/>
    </source>
</evidence>
<evidence type="ECO:0000256" key="3">
    <source>
        <dbReference type="ARBA" id="ARBA00022962"/>
    </source>
</evidence>
<comment type="pathway">
    <text evidence="9">Cofactor biosynthesis; pyridoxal 5'-phosphate biosynthesis.</text>
</comment>
<keyword evidence="4 9" id="KW-0456">Lyase</keyword>
<dbReference type="RefSeq" id="WP_179429754.1">
    <property type="nucleotide sequence ID" value="NZ_JACBZP010000001.1"/>
</dbReference>
<dbReference type="NCBIfam" id="TIGR03800">
    <property type="entry name" value="PLP_synth_Pdx2"/>
    <property type="match status" value="1"/>
</dbReference>
<dbReference type="PIRSF" id="PIRSF005639">
    <property type="entry name" value="Glut_amidoT_SNO"/>
    <property type="match status" value="1"/>
</dbReference>
<feature type="binding site" evidence="9 11">
    <location>
        <begin position="172"/>
        <end position="173"/>
    </location>
    <ligand>
        <name>L-glutamine</name>
        <dbReference type="ChEBI" id="CHEBI:58359"/>
    </ligand>
</feature>
<dbReference type="InterPro" id="IPR002161">
    <property type="entry name" value="PdxT/SNO"/>
</dbReference>